<gene>
    <name evidence="10" type="ORF">PTI45_02219</name>
</gene>
<dbReference type="SUPFAM" id="SSF52777">
    <property type="entry name" value="CoA-dependent acyltransferases"/>
    <property type="match status" value="6"/>
</dbReference>
<comment type="cofactor">
    <cofactor evidence="1">
        <name>pantetheine 4'-phosphate</name>
        <dbReference type="ChEBI" id="CHEBI:47942"/>
    </cofactor>
</comment>
<dbReference type="PROSITE" id="PS00455">
    <property type="entry name" value="AMP_BINDING"/>
    <property type="match status" value="2"/>
</dbReference>
<dbReference type="FunFam" id="3.40.50.12780:FF:000012">
    <property type="entry name" value="Non-ribosomal peptide synthetase"/>
    <property type="match status" value="2"/>
</dbReference>
<keyword evidence="3" id="KW-0596">Phosphopantetheine</keyword>
<evidence type="ECO:0000313" key="11">
    <source>
        <dbReference type="Proteomes" id="UP000094578"/>
    </source>
</evidence>
<keyword evidence="7" id="KW-0045">Antibiotic biosynthesis</keyword>
<dbReference type="FunFam" id="2.30.38.10:FF:000001">
    <property type="entry name" value="Non-ribosomal peptide synthetase PvdI"/>
    <property type="match status" value="2"/>
</dbReference>
<dbReference type="PATRIC" id="fig|1886670.3.peg.2259"/>
<dbReference type="CDD" id="cd05930">
    <property type="entry name" value="A_NRPS"/>
    <property type="match status" value="1"/>
</dbReference>
<dbReference type="Gene3D" id="3.30.559.30">
    <property type="entry name" value="Nonribosomal peptide synthetase, condensation domain"/>
    <property type="match status" value="3"/>
</dbReference>
<keyword evidence="11" id="KW-1185">Reference proteome</keyword>
<dbReference type="PROSITE" id="PS50075">
    <property type="entry name" value="CARRIER"/>
    <property type="match status" value="2"/>
</dbReference>
<evidence type="ECO:0000256" key="4">
    <source>
        <dbReference type="ARBA" id="ARBA00022553"/>
    </source>
</evidence>
<dbReference type="InterPro" id="IPR045851">
    <property type="entry name" value="AMP-bd_C_sf"/>
</dbReference>
<evidence type="ECO:0000256" key="8">
    <source>
        <dbReference type="ARBA" id="ARBA00023268"/>
    </source>
</evidence>
<comment type="caution">
    <text evidence="10">The sequence shown here is derived from an EMBL/GenBank/DDBJ whole genome shotgun (WGS) entry which is preliminary data.</text>
</comment>
<keyword evidence="4" id="KW-0597">Phosphoprotein</keyword>
<dbReference type="GO" id="GO:0043041">
    <property type="term" value="P:amino acid activation for nonribosomal peptide biosynthetic process"/>
    <property type="evidence" value="ECO:0007669"/>
    <property type="project" value="TreeGrafter"/>
</dbReference>
<dbReference type="InterPro" id="IPR025110">
    <property type="entry name" value="AMP-bd_C"/>
</dbReference>
<dbReference type="FunFam" id="3.30.300.30:FF:000010">
    <property type="entry name" value="Enterobactin synthetase component F"/>
    <property type="match status" value="2"/>
</dbReference>
<evidence type="ECO:0000256" key="7">
    <source>
        <dbReference type="ARBA" id="ARBA00023194"/>
    </source>
</evidence>
<dbReference type="SUPFAM" id="SSF47336">
    <property type="entry name" value="ACP-like"/>
    <property type="match status" value="2"/>
</dbReference>
<dbReference type="InterPro" id="IPR001242">
    <property type="entry name" value="Condensation_dom"/>
</dbReference>
<dbReference type="CDD" id="cd19534">
    <property type="entry name" value="E_NRPS"/>
    <property type="match status" value="1"/>
</dbReference>
<keyword evidence="5" id="KW-0436">Ligase</keyword>
<dbReference type="GO" id="GO:0005737">
    <property type="term" value="C:cytoplasm"/>
    <property type="evidence" value="ECO:0007669"/>
    <property type="project" value="TreeGrafter"/>
</dbReference>
<accession>A0A1E3L3T5</accession>
<dbReference type="GO" id="GO:0008610">
    <property type="term" value="P:lipid biosynthetic process"/>
    <property type="evidence" value="ECO:0007669"/>
    <property type="project" value="UniProtKB-ARBA"/>
</dbReference>
<dbReference type="Gene3D" id="3.30.559.10">
    <property type="entry name" value="Chloramphenicol acetyltransferase-like domain"/>
    <property type="match status" value="3"/>
</dbReference>
<proteinExistence type="inferred from homology"/>
<dbReference type="Proteomes" id="UP000094578">
    <property type="component" value="Unassembled WGS sequence"/>
</dbReference>
<comment type="similarity">
    <text evidence="2">Belongs to the ATP-dependent AMP-binding enzyme family.</text>
</comment>
<dbReference type="FunFam" id="1.10.1200.10:FF:000005">
    <property type="entry name" value="Nonribosomal peptide synthetase 1"/>
    <property type="match status" value="2"/>
</dbReference>
<dbReference type="FunFam" id="3.40.50.980:FF:000002">
    <property type="entry name" value="Enterobactin synthetase component F"/>
    <property type="match status" value="1"/>
</dbReference>
<evidence type="ECO:0000313" key="10">
    <source>
        <dbReference type="EMBL" id="ODP28469.1"/>
    </source>
</evidence>
<dbReference type="Gene3D" id="1.10.1200.10">
    <property type="entry name" value="ACP-like"/>
    <property type="match status" value="2"/>
</dbReference>
<dbReference type="InterPro" id="IPR020806">
    <property type="entry name" value="PKS_PP-bd"/>
</dbReference>
<dbReference type="Gene3D" id="2.30.38.10">
    <property type="entry name" value="Luciferase, Domain 3"/>
    <property type="match status" value="2"/>
</dbReference>
<reference evidence="10 11" key="1">
    <citation type="submission" date="2016-08" db="EMBL/GenBank/DDBJ databases">
        <title>Genome sequencing of Paenibacillus sp. TI45-13ar, isolated from Korean traditional nuruk.</title>
        <authorList>
            <person name="Kim S.-J."/>
        </authorList>
    </citation>
    <scope>NUCLEOTIDE SEQUENCE [LARGE SCALE GENOMIC DNA]</scope>
    <source>
        <strain evidence="10 11">TI45-13ar</strain>
    </source>
</reference>
<evidence type="ECO:0000259" key="9">
    <source>
        <dbReference type="PROSITE" id="PS50075"/>
    </source>
</evidence>
<dbReference type="InterPro" id="IPR010071">
    <property type="entry name" value="AA_adenyl_dom"/>
</dbReference>
<dbReference type="NCBIfam" id="TIGR01720">
    <property type="entry name" value="NRPS-para261"/>
    <property type="match status" value="1"/>
</dbReference>
<dbReference type="Pfam" id="PF00550">
    <property type="entry name" value="PP-binding"/>
    <property type="match status" value="2"/>
</dbReference>
<dbReference type="GO" id="GO:0016874">
    <property type="term" value="F:ligase activity"/>
    <property type="evidence" value="ECO:0007669"/>
    <property type="project" value="UniProtKB-KW"/>
</dbReference>
<dbReference type="PANTHER" id="PTHR45527:SF1">
    <property type="entry name" value="FATTY ACID SYNTHASE"/>
    <property type="match status" value="1"/>
</dbReference>
<dbReference type="FunFam" id="3.40.50.980:FF:000001">
    <property type="entry name" value="Non-ribosomal peptide synthetase"/>
    <property type="match status" value="2"/>
</dbReference>
<feature type="domain" description="Carrier" evidence="9">
    <location>
        <begin position="979"/>
        <end position="1054"/>
    </location>
</feature>
<dbReference type="SMART" id="SM00823">
    <property type="entry name" value="PKS_PP"/>
    <property type="match status" value="2"/>
</dbReference>
<dbReference type="Pfam" id="PF13193">
    <property type="entry name" value="AMP-binding_C"/>
    <property type="match status" value="2"/>
</dbReference>
<keyword evidence="8" id="KW-0511">Multifunctional enzyme</keyword>
<dbReference type="Gene3D" id="3.30.300.30">
    <property type="match status" value="2"/>
</dbReference>
<dbReference type="CDD" id="cd19543">
    <property type="entry name" value="DCL_NRPS"/>
    <property type="match status" value="1"/>
</dbReference>
<evidence type="ECO:0000256" key="1">
    <source>
        <dbReference type="ARBA" id="ARBA00001957"/>
    </source>
</evidence>
<dbReference type="EMBL" id="MDER01000038">
    <property type="protein sequence ID" value="ODP28469.1"/>
    <property type="molecule type" value="Genomic_DNA"/>
</dbReference>
<dbReference type="InterPro" id="IPR020845">
    <property type="entry name" value="AMP-binding_CS"/>
</dbReference>
<name>A0A1E3L3T5_9BACL</name>
<dbReference type="InterPro" id="IPR010060">
    <property type="entry name" value="NRPS_synth"/>
</dbReference>
<dbReference type="PROSITE" id="PS00012">
    <property type="entry name" value="PHOSPHOPANTETHEINE"/>
    <property type="match status" value="2"/>
</dbReference>
<dbReference type="Pfam" id="PF00501">
    <property type="entry name" value="AMP-binding"/>
    <property type="match status" value="2"/>
</dbReference>
<evidence type="ECO:0000256" key="2">
    <source>
        <dbReference type="ARBA" id="ARBA00006432"/>
    </source>
</evidence>
<dbReference type="GO" id="GO:0031177">
    <property type="term" value="F:phosphopantetheine binding"/>
    <property type="evidence" value="ECO:0007669"/>
    <property type="project" value="InterPro"/>
</dbReference>
<dbReference type="Gene3D" id="3.40.50.980">
    <property type="match status" value="4"/>
</dbReference>
<dbReference type="GO" id="GO:0044550">
    <property type="term" value="P:secondary metabolite biosynthetic process"/>
    <property type="evidence" value="ECO:0007669"/>
    <property type="project" value="UniProtKB-ARBA"/>
</dbReference>
<evidence type="ECO:0000256" key="5">
    <source>
        <dbReference type="ARBA" id="ARBA00022598"/>
    </source>
</evidence>
<dbReference type="NCBIfam" id="TIGR01733">
    <property type="entry name" value="AA-adenyl-dom"/>
    <property type="match status" value="2"/>
</dbReference>
<feature type="domain" description="Carrier" evidence="9">
    <location>
        <begin position="2026"/>
        <end position="2100"/>
    </location>
</feature>
<dbReference type="PANTHER" id="PTHR45527">
    <property type="entry name" value="NONRIBOSOMAL PEPTIDE SYNTHETASE"/>
    <property type="match status" value="1"/>
</dbReference>
<dbReference type="InterPro" id="IPR009081">
    <property type="entry name" value="PP-bd_ACP"/>
</dbReference>
<evidence type="ECO:0000256" key="3">
    <source>
        <dbReference type="ARBA" id="ARBA00022450"/>
    </source>
</evidence>
<keyword evidence="6" id="KW-0677">Repeat</keyword>
<dbReference type="NCBIfam" id="NF003417">
    <property type="entry name" value="PRK04813.1"/>
    <property type="match status" value="2"/>
</dbReference>
<dbReference type="STRING" id="1886670.PTI45_02219"/>
<sequence length="2587" mass="296149">MSKRLEIEKMVYLTPLQEGMLFHSMMEPDSSAYIEQVQLSITGELDHSMLEQSMQTVIQRHETLRSNLYHKNMARPRQIIFKERSISIQYIDGMHTSDDIAEQIKKDRQTPFDLTKDLLIRISVLHTGTEQYTILFTFHHIIMDGWCLGIVLEELLTIYAALRNGHTIQLAEPVMYSQYVKWLEQQNEEEAQSYWENLLQGYDQQSTIPSISTLTGKSDLQIKPTSSYEIGEHSFQLSVSLSRLLRQTSESYGVTVSNLFLAVWGVILGRYNQREDVVFGTVISGRPPQIQGIERMVGSFINTIPVRIQMSSEQTFAQLFRHIRQLMIEAQTYDYCSLAEIQSRSELKQQLLDHIMVFENYPLQDLVQQNEWAEKLGFHITNAHLSEQTPYDFNIEIEDAEQFTILLSYNRQKYDESIMKQIEGHLIQVLTQAIQSPERPLIEINMMTKEESMIILENWSGPHTDRVPTTFHALFEQQALLTPDHIAVIDEYEELSYNELNARANQLAQVLQQQGVRRGHPVAILVERSAQMIIAALAVMKSGGAYIPVDPTYPSERIAYMLQDSGTALLISQSYLVSALENSNYTGQTIYIDQLKERETTAVVENESVDDSDLAYIIYTSGTTGNAKGVMIEHGQYVNTAYGYRDDYRLKEFAVKLLQIASFSFDVFAGDMARTFLNGGTMVICPQDVRIDPSALSQYLVKHQITVFESTPALILPLMKEIYEQHIRLDTMKLLITSSDSCSVQDYRVLLERFGSRMRIMNSYGVTEAAIDSSFYEEDADHLPVSGNVPIGRPLANHSFYIVDQYLRPVPVGVAGELCIGGQSVARGYLNRPELSAEKFITNPFSEKGRLYRTGDLARWLPDGQVDFIGRIDYQVKIRGYRIELGEIESVLLAQSMVEQAIVTDRTDEQGDKYLCAYVTGTIDIQVLRTILLAQLPVYMIPAHFVHLETLPLTPNGKIDRKALPAPTDSPITTSSYAKPRNTTEVEMAQIWEDVLSISRVGIDDSFFELGGHSLKAVMLVGRITKQFGVELPIRHVFAYPTIRQMAPLVRGVEDTGYTEIEVAPIQEYYDVSSAQKRLFIIDQLGDTQQAYNMSAVLELQGKLDQTRLEKAFAAMVERHESLRTSFHFVDGQPVQKIHPQVDFQVSYREDDFADPAQLMESFIRPFSLDQAPLLRVELIEVANDYHILLADMHHIITDGISIEVFVEEFSRLYAQEELPELRIQYKDYAVWQQSMMEETREKQLPYWEQLFDQGKDVPVLNLPTDWNRPVMKNFEGSSLIQELKPELTRELYALCAKSGTTLYMVMLAAYASLLYRYTSQQDLVIGSPIAGRPHPDIEQIIGMFVNTLPIRTHIDPEQTFMQLLEQTKQQTLTAYEHQDIPFEEVVERLNLRRDVSRNPLFDVMFVLQNTGMKQIEVEGLTFRPVDFEMGIAKFDVTLNVEEFTDKLIVSLEYATKLFRIETAQQMLNHYMAILVAIASNPETSIADIPLLQKEEQDQLFLFNHTAAPYAEQDTLYQLWEKQVHKIPDHIALICGDRQITYTELNARANTLAMKLRNQGVEPDAIVGLMVERSLEMVVGILGILKAGGAYLPIDPSHPEERIQFVLEDSQTSWLLRQSHLGESIAFAGTTFILEESEMYDEHMHDLSPMSQSTNLAYVIYTSGSTGRPKGAMIEHHSVINRLQWMQNRYPLGTEDVILQKTPFSFDVSVWELFWWGEVGAKVVLLPPGGEKDPEIILTEIEKHHVTTMHFVPSMLSAFLDVLENSSRIHQIRSLRRVFASGEALPVRLVERFNRLIATHYGAELINLYGPTEATVDVSYYDCPSTNEVVKVPIGKPIDNIQLFIVDAQYHLQPIGVAGELCISGVGLARGYLNRPELTAEKFIENPFVPGQKMYRTGDLARWLPDGNIEYLGRIDHQVKIRGYRIELGEIETHLFRHEVVSEVHVMTRQVSDEGQELCAYIVPDLNQVVDIAELRSFLALYVPEYMIPAHFVFLDHMPVTANGKIDRRALPEPDLNQRHTQAYEAPQTEVQQILANVWQEVLGIRQVGITDNFFEYGGDSIKALQIASRLNRQGLKMEIRDLFRYSDIVSIAPYIEKVERQIFQDEVQGEALLTPIQKRFFKYNLAQHQHYNQAVMLQSTNRIDIDVLNQVFQQVVEHHDALRMVYKQHKDIVSAQHRSIKEEHLYLLDAHDYSQYSQTQAYEQIEQIADRLQHSLNLEQGPLIRAALFQAPEEDQLFIVIHHLVVDGVSWRILLEDLEVGYQQILQKQPIQFPSKSDSYAEWSARLDQYSNEQKAIEELAYWNTWASQKQEPLPQDMPVIDDGYEQDSREEVMTLSKEDTQRLLQQTNHAYNTEINDILLTALGLTFYEWSGRSQIHVSVEGHGRESLFSNIDISRTVGWFTVMYPHILNIDHADDLGYQLKEIKDGLRRVPNQGIGYGILRYLTLEQESLPLEKLRTAQEPAISFNYLGQFDEASNDSSQRLLQSSPLSVGMEIHPEMKRAFTLDINGMVNDGQLKMTFNYNRHQYTPATIAKLAKQYQHYLLKLIDHCTGKQTTEQSPTDFTYNQLSIGQLDQISNMLSGKLK</sequence>
<dbReference type="InterPro" id="IPR036736">
    <property type="entry name" value="ACP-like_sf"/>
</dbReference>
<dbReference type="CDD" id="cd19531">
    <property type="entry name" value="LCL_NRPS-like"/>
    <property type="match status" value="1"/>
</dbReference>
<dbReference type="Pfam" id="PF00668">
    <property type="entry name" value="Condensation"/>
    <property type="match status" value="3"/>
</dbReference>
<dbReference type="GO" id="GO:0017000">
    <property type="term" value="P:antibiotic biosynthetic process"/>
    <property type="evidence" value="ECO:0007669"/>
    <property type="project" value="UniProtKB-KW"/>
</dbReference>
<dbReference type="InterPro" id="IPR006162">
    <property type="entry name" value="Ppantetheine_attach_site"/>
</dbReference>
<organism evidence="10 11">
    <name type="scientific">Paenibacillus nuruki</name>
    <dbReference type="NCBI Taxonomy" id="1886670"/>
    <lineage>
        <taxon>Bacteria</taxon>
        <taxon>Bacillati</taxon>
        <taxon>Bacillota</taxon>
        <taxon>Bacilli</taxon>
        <taxon>Bacillales</taxon>
        <taxon>Paenibacillaceae</taxon>
        <taxon>Paenibacillus</taxon>
    </lineage>
</organism>
<dbReference type="RefSeq" id="WP_069327637.1">
    <property type="nucleotide sequence ID" value="NZ_MDER01000038.1"/>
</dbReference>
<evidence type="ECO:0000256" key="6">
    <source>
        <dbReference type="ARBA" id="ARBA00022737"/>
    </source>
</evidence>
<dbReference type="InterPro" id="IPR023213">
    <property type="entry name" value="CAT-like_dom_sf"/>
</dbReference>
<protein>
    <submittedName>
        <fullName evidence="10">Bacitracin synthase</fullName>
    </submittedName>
</protein>
<dbReference type="InterPro" id="IPR000873">
    <property type="entry name" value="AMP-dep_synth/lig_dom"/>
</dbReference>
<dbReference type="SUPFAM" id="SSF56801">
    <property type="entry name" value="Acetyl-CoA synthetase-like"/>
    <property type="match status" value="2"/>
</dbReference>